<dbReference type="GO" id="GO:1990810">
    <property type="term" value="P:microtubule anchoring at mitotic spindle pole body"/>
    <property type="evidence" value="ECO:0007669"/>
    <property type="project" value="TreeGrafter"/>
</dbReference>
<dbReference type="OrthoDB" id="308690at2759"/>
<dbReference type="RefSeq" id="XP_022580255.1">
    <property type="nucleotide sequence ID" value="XM_022728437.1"/>
</dbReference>
<organism evidence="1 2">
    <name type="scientific">Penicilliopsis zonata CBS 506.65</name>
    <dbReference type="NCBI Taxonomy" id="1073090"/>
    <lineage>
        <taxon>Eukaryota</taxon>
        <taxon>Fungi</taxon>
        <taxon>Dikarya</taxon>
        <taxon>Ascomycota</taxon>
        <taxon>Pezizomycotina</taxon>
        <taxon>Eurotiomycetes</taxon>
        <taxon>Eurotiomycetidae</taxon>
        <taxon>Eurotiales</taxon>
        <taxon>Aspergillaceae</taxon>
        <taxon>Penicilliopsis</taxon>
    </lineage>
</organism>
<proteinExistence type="predicted"/>
<dbReference type="InterPro" id="IPR015943">
    <property type="entry name" value="WD40/YVTN_repeat-like_dom_sf"/>
</dbReference>
<evidence type="ECO:0000313" key="2">
    <source>
        <dbReference type="Proteomes" id="UP000184188"/>
    </source>
</evidence>
<dbReference type="PANTHER" id="PTHR16220">
    <property type="entry name" value="WD REPEAT PROTEIN 8-RELATED"/>
    <property type="match status" value="1"/>
</dbReference>
<keyword evidence="2" id="KW-1185">Reference proteome</keyword>
<dbReference type="GO" id="GO:0005815">
    <property type="term" value="C:microtubule organizing center"/>
    <property type="evidence" value="ECO:0007669"/>
    <property type="project" value="TreeGrafter"/>
</dbReference>
<dbReference type="VEuPathDB" id="FungiDB:ASPZODRAFT_520397"/>
<dbReference type="InterPro" id="IPR036322">
    <property type="entry name" value="WD40_repeat_dom_sf"/>
</dbReference>
<dbReference type="STRING" id="1073090.A0A1L9SEQ7"/>
<gene>
    <name evidence="1" type="ORF">ASPZODRAFT_520397</name>
</gene>
<sequence length="489" mass="53168">MESPGGGGGGGGGGGVSLLALAEDGECVVQLSGKDLIYHSDVASPELRGVQFVRGKENLQGSMKHLKFSRYCQGNVSDRRVLCSSESRISVWQLNPLQLYADIEGIESGTLNIDFGSDENEVIVFHPWNTKLAIHSLDSGRSQVIKSPKFSHPNGFGYRSKTRQLAILLKPEASDLLTIHEFQSYELINRAVLPTVDAQGLKWSPDGTWIAVWETASAGTKVVIYTADGQLYRTYTGPPGEDSTFDLGVKAIEWAPADSRTGSSELLAVAKVDGNIDILTSGTFSCSVSLSHVYRLDQNFPAIWRENATAADGTLNYIESSGSAAFSAIGEPTAPPRGVSTLTFSPDGRLLASVDQQRPNIVWLWSFEIAPRLVTAFVHDSPVRQAAWHPWKPELLITTANSALPVVRHWIPGSDPAIIHVPVKRNDTGRYDVRWLASHEHKQSTFWVGSSDELVLGHLSTEGDIRSFHSIYTVMGKSQAGSSIASVNR</sequence>
<protein>
    <recommendedName>
        <fullName evidence="3">Dipeptidylpeptidase IV N-terminal domain-containing protein</fullName>
    </recommendedName>
</protein>
<name>A0A1L9SEQ7_9EURO</name>
<dbReference type="SUPFAM" id="SSF50978">
    <property type="entry name" value="WD40 repeat-like"/>
    <property type="match status" value="1"/>
</dbReference>
<evidence type="ECO:0008006" key="3">
    <source>
        <dbReference type="Google" id="ProtNLM"/>
    </source>
</evidence>
<dbReference type="GeneID" id="34614901"/>
<evidence type="ECO:0000313" key="1">
    <source>
        <dbReference type="EMBL" id="OJJ45745.1"/>
    </source>
</evidence>
<dbReference type="Gene3D" id="2.130.10.10">
    <property type="entry name" value="YVTN repeat-like/Quinoprotein amine dehydrogenase"/>
    <property type="match status" value="2"/>
</dbReference>
<dbReference type="GO" id="GO:1990811">
    <property type="term" value="C:MWP complex"/>
    <property type="evidence" value="ECO:0007669"/>
    <property type="project" value="TreeGrafter"/>
</dbReference>
<reference evidence="2" key="1">
    <citation type="journal article" date="2017" name="Genome Biol.">
        <title>Comparative genomics reveals high biological diversity and specific adaptations in the industrially and medically important fungal genus Aspergillus.</title>
        <authorList>
            <person name="de Vries R.P."/>
            <person name="Riley R."/>
            <person name="Wiebenga A."/>
            <person name="Aguilar-Osorio G."/>
            <person name="Amillis S."/>
            <person name="Uchima C.A."/>
            <person name="Anderluh G."/>
            <person name="Asadollahi M."/>
            <person name="Askin M."/>
            <person name="Barry K."/>
            <person name="Battaglia E."/>
            <person name="Bayram O."/>
            <person name="Benocci T."/>
            <person name="Braus-Stromeyer S.A."/>
            <person name="Caldana C."/>
            <person name="Canovas D."/>
            <person name="Cerqueira G.C."/>
            <person name="Chen F."/>
            <person name="Chen W."/>
            <person name="Choi C."/>
            <person name="Clum A."/>
            <person name="Dos Santos R.A."/>
            <person name="Damasio A.R."/>
            <person name="Diallinas G."/>
            <person name="Emri T."/>
            <person name="Fekete E."/>
            <person name="Flipphi M."/>
            <person name="Freyberg S."/>
            <person name="Gallo A."/>
            <person name="Gournas C."/>
            <person name="Habgood R."/>
            <person name="Hainaut M."/>
            <person name="Harispe M.L."/>
            <person name="Henrissat B."/>
            <person name="Hilden K.S."/>
            <person name="Hope R."/>
            <person name="Hossain A."/>
            <person name="Karabika E."/>
            <person name="Karaffa L."/>
            <person name="Karanyi Z."/>
            <person name="Krasevec N."/>
            <person name="Kuo A."/>
            <person name="Kusch H."/>
            <person name="LaButti K."/>
            <person name="Lagendijk E.L."/>
            <person name="Lapidus A."/>
            <person name="Levasseur A."/>
            <person name="Lindquist E."/>
            <person name="Lipzen A."/>
            <person name="Logrieco A.F."/>
            <person name="MacCabe A."/>
            <person name="Maekelae M.R."/>
            <person name="Malavazi I."/>
            <person name="Melin P."/>
            <person name="Meyer V."/>
            <person name="Mielnichuk N."/>
            <person name="Miskei M."/>
            <person name="Molnar A.P."/>
            <person name="Mule G."/>
            <person name="Ngan C.Y."/>
            <person name="Orejas M."/>
            <person name="Orosz E."/>
            <person name="Ouedraogo J.P."/>
            <person name="Overkamp K.M."/>
            <person name="Park H.-S."/>
            <person name="Perrone G."/>
            <person name="Piumi F."/>
            <person name="Punt P.J."/>
            <person name="Ram A.F."/>
            <person name="Ramon A."/>
            <person name="Rauscher S."/>
            <person name="Record E."/>
            <person name="Riano-Pachon D.M."/>
            <person name="Robert V."/>
            <person name="Roehrig J."/>
            <person name="Ruller R."/>
            <person name="Salamov A."/>
            <person name="Salih N.S."/>
            <person name="Samson R.A."/>
            <person name="Sandor E."/>
            <person name="Sanguinetti M."/>
            <person name="Schuetze T."/>
            <person name="Sepcic K."/>
            <person name="Shelest E."/>
            <person name="Sherlock G."/>
            <person name="Sophianopoulou V."/>
            <person name="Squina F.M."/>
            <person name="Sun H."/>
            <person name="Susca A."/>
            <person name="Todd R.B."/>
            <person name="Tsang A."/>
            <person name="Unkles S.E."/>
            <person name="van de Wiele N."/>
            <person name="van Rossen-Uffink D."/>
            <person name="Oliveira J.V."/>
            <person name="Vesth T.C."/>
            <person name="Visser J."/>
            <person name="Yu J.-H."/>
            <person name="Zhou M."/>
            <person name="Andersen M.R."/>
            <person name="Archer D.B."/>
            <person name="Baker S.E."/>
            <person name="Benoit I."/>
            <person name="Brakhage A.A."/>
            <person name="Braus G.H."/>
            <person name="Fischer R."/>
            <person name="Frisvad J.C."/>
            <person name="Goldman G.H."/>
            <person name="Houbraken J."/>
            <person name="Oakley B."/>
            <person name="Pocsi I."/>
            <person name="Scazzocchio C."/>
            <person name="Seiboth B."/>
            <person name="vanKuyk P.A."/>
            <person name="Wortman J."/>
            <person name="Dyer P.S."/>
            <person name="Grigoriev I.V."/>
        </authorList>
    </citation>
    <scope>NUCLEOTIDE SEQUENCE [LARGE SCALE GENOMIC DNA]</scope>
    <source>
        <strain evidence="2">CBS 506.65</strain>
    </source>
</reference>
<dbReference type="Proteomes" id="UP000184188">
    <property type="component" value="Unassembled WGS sequence"/>
</dbReference>
<dbReference type="AlphaFoldDB" id="A0A1L9SEQ7"/>
<accession>A0A1L9SEQ7</accession>
<dbReference type="PANTHER" id="PTHR16220:SF0">
    <property type="entry name" value="WD REPEAT-CONTAINING PROTEIN WRAP73"/>
    <property type="match status" value="1"/>
</dbReference>
<dbReference type="InterPro" id="IPR052778">
    <property type="entry name" value="Centrosome-WD_assoc"/>
</dbReference>
<dbReference type="EMBL" id="KV878344">
    <property type="protein sequence ID" value="OJJ45745.1"/>
    <property type="molecule type" value="Genomic_DNA"/>
</dbReference>